<evidence type="ECO:0000256" key="3">
    <source>
        <dbReference type="ARBA" id="ARBA00023015"/>
    </source>
</evidence>
<dbReference type="SUPFAM" id="SSF52172">
    <property type="entry name" value="CheY-like"/>
    <property type="match status" value="1"/>
</dbReference>
<dbReference type="GO" id="GO:0000976">
    <property type="term" value="F:transcription cis-regulatory region binding"/>
    <property type="evidence" value="ECO:0007669"/>
    <property type="project" value="TreeGrafter"/>
</dbReference>
<keyword evidence="5" id="KW-0804">Transcription</keyword>
<evidence type="ECO:0000256" key="6">
    <source>
        <dbReference type="PROSITE-ProRule" id="PRU00169"/>
    </source>
</evidence>
<dbReference type="Gene3D" id="3.40.50.2300">
    <property type="match status" value="1"/>
</dbReference>
<dbReference type="GO" id="GO:0032993">
    <property type="term" value="C:protein-DNA complex"/>
    <property type="evidence" value="ECO:0007669"/>
    <property type="project" value="TreeGrafter"/>
</dbReference>
<evidence type="ECO:0000259" key="7">
    <source>
        <dbReference type="PROSITE" id="PS50110"/>
    </source>
</evidence>
<keyword evidence="3" id="KW-0805">Transcription regulation</keyword>
<feature type="modified residue" description="4-aspartylphosphate" evidence="6">
    <location>
        <position position="52"/>
    </location>
</feature>
<dbReference type="InterPro" id="IPR039420">
    <property type="entry name" value="WalR-like"/>
</dbReference>
<reference evidence="8 9" key="1">
    <citation type="submission" date="2018-01" db="EMBL/GenBank/DDBJ databases">
        <title>Genome sequence of a Cantenovulum-like bacteria.</title>
        <authorList>
            <person name="Tan W.R."/>
            <person name="Lau N.-S."/>
            <person name="Go F."/>
            <person name="Amirul A.-A.A."/>
        </authorList>
    </citation>
    <scope>NUCLEOTIDE SEQUENCE [LARGE SCALE GENOMIC DNA]</scope>
    <source>
        <strain evidence="8 9">CCB-QB4</strain>
    </source>
</reference>
<accession>A0A2S0VV62</accession>
<dbReference type="OrthoDB" id="9800897at2"/>
<protein>
    <recommendedName>
        <fullName evidence="7">Response regulatory domain-containing protein</fullName>
    </recommendedName>
</protein>
<dbReference type="InterPro" id="IPR011006">
    <property type="entry name" value="CheY-like_superfamily"/>
</dbReference>
<dbReference type="PANTHER" id="PTHR48111">
    <property type="entry name" value="REGULATOR OF RPOS"/>
    <property type="match status" value="1"/>
</dbReference>
<evidence type="ECO:0000313" key="9">
    <source>
        <dbReference type="Proteomes" id="UP000244441"/>
    </source>
</evidence>
<dbReference type="Proteomes" id="UP000244441">
    <property type="component" value="Chromosome"/>
</dbReference>
<dbReference type="AlphaFoldDB" id="A0A2S0VV62"/>
<evidence type="ECO:0000256" key="5">
    <source>
        <dbReference type="ARBA" id="ARBA00023163"/>
    </source>
</evidence>
<dbReference type="InterPro" id="IPR001789">
    <property type="entry name" value="Sig_transdc_resp-reg_receiver"/>
</dbReference>
<evidence type="ECO:0000256" key="1">
    <source>
        <dbReference type="ARBA" id="ARBA00022553"/>
    </source>
</evidence>
<dbReference type="CDD" id="cd17574">
    <property type="entry name" value="REC_OmpR"/>
    <property type="match status" value="1"/>
</dbReference>
<dbReference type="Pfam" id="PF00072">
    <property type="entry name" value="Response_reg"/>
    <property type="match status" value="1"/>
</dbReference>
<name>A0A2S0VV62_9ALTE</name>
<sequence>MLLDVLVVDDDKLIHKIIDKLLAEHFTLHHCFSGDEAIEQLANVQPQLILLDVEMPGRNGYEVCDDIRSQSQYDHVPVVFLSGKTSLREVMLGYEAGADDYIVKPFDANLLLAKLQILTKNLSEFEQLSSQVQQAQDMAMEALRGNSELGQVMLFIEQSYGITQIETLAERFFALTGMLGLKTCLSLTLNGQNYVYSQNGIVKPLEKELLHATKHENRFVDFGCRTIINYPRVSVLIKNMPLDNAEDYGRYKDLFPAVLGAVDAKVAALEEQALIVEHAKQLSDSFSTIRETLVNLAATLNTNSKQSYEHLQGMYAELQQHIPKLGLEEDQELYILDLTQQTIDKVATTTYDSDKTNRELAKVILTMQRLVKEQNKVVEEVQKDTMRVQGVEFVPEQGDDYQMDVELF</sequence>
<dbReference type="PANTHER" id="PTHR48111:SF1">
    <property type="entry name" value="TWO-COMPONENT RESPONSE REGULATOR ORR33"/>
    <property type="match status" value="1"/>
</dbReference>
<proteinExistence type="predicted"/>
<gene>
    <name evidence="8" type="ORF">C2869_17500</name>
</gene>
<dbReference type="SMART" id="SM00448">
    <property type="entry name" value="REC"/>
    <property type="match status" value="1"/>
</dbReference>
<dbReference type="GO" id="GO:0000156">
    <property type="term" value="F:phosphorelay response regulator activity"/>
    <property type="evidence" value="ECO:0007669"/>
    <property type="project" value="TreeGrafter"/>
</dbReference>
<keyword evidence="9" id="KW-1185">Reference proteome</keyword>
<dbReference type="EMBL" id="CP026604">
    <property type="protein sequence ID" value="AWB68107.1"/>
    <property type="molecule type" value="Genomic_DNA"/>
</dbReference>
<dbReference type="KEGG" id="cate:C2869_17500"/>
<evidence type="ECO:0000256" key="2">
    <source>
        <dbReference type="ARBA" id="ARBA00023012"/>
    </source>
</evidence>
<dbReference type="RefSeq" id="WP_108604172.1">
    <property type="nucleotide sequence ID" value="NZ_CP026604.1"/>
</dbReference>
<evidence type="ECO:0000256" key="4">
    <source>
        <dbReference type="ARBA" id="ARBA00023125"/>
    </source>
</evidence>
<evidence type="ECO:0000313" key="8">
    <source>
        <dbReference type="EMBL" id="AWB68107.1"/>
    </source>
</evidence>
<organism evidence="8 9">
    <name type="scientific">Saccharobesus litoralis</name>
    <dbReference type="NCBI Taxonomy" id="2172099"/>
    <lineage>
        <taxon>Bacteria</taxon>
        <taxon>Pseudomonadati</taxon>
        <taxon>Pseudomonadota</taxon>
        <taxon>Gammaproteobacteria</taxon>
        <taxon>Alteromonadales</taxon>
        <taxon>Alteromonadaceae</taxon>
        <taxon>Saccharobesus</taxon>
    </lineage>
</organism>
<dbReference type="PROSITE" id="PS50110">
    <property type="entry name" value="RESPONSE_REGULATORY"/>
    <property type="match status" value="1"/>
</dbReference>
<dbReference type="GO" id="GO:0006355">
    <property type="term" value="P:regulation of DNA-templated transcription"/>
    <property type="evidence" value="ECO:0007669"/>
    <property type="project" value="TreeGrafter"/>
</dbReference>
<dbReference type="GO" id="GO:0005829">
    <property type="term" value="C:cytosol"/>
    <property type="evidence" value="ECO:0007669"/>
    <property type="project" value="TreeGrafter"/>
</dbReference>
<keyword evidence="1 6" id="KW-0597">Phosphoprotein</keyword>
<keyword evidence="4" id="KW-0238">DNA-binding</keyword>
<feature type="domain" description="Response regulatory" evidence="7">
    <location>
        <begin position="4"/>
        <end position="119"/>
    </location>
</feature>
<keyword evidence="2" id="KW-0902">Two-component regulatory system</keyword>